<reference evidence="1" key="1">
    <citation type="submission" date="2014-09" db="EMBL/GenBank/DDBJ databases">
        <authorList>
            <person name="Magalhaes I.L.F."/>
            <person name="Oliveira U."/>
            <person name="Santos F.R."/>
            <person name="Vidigal T.H.D.A."/>
            <person name="Brescovit A.D."/>
            <person name="Santos A.J."/>
        </authorList>
    </citation>
    <scope>NUCLEOTIDE SEQUENCE</scope>
    <source>
        <tissue evidence="1">Shoot tissue taken approximately 20 cm above the soil surface</tissue>
    </source>
</reference>
<dbReference type="AlphaFoldDB" id="A0A0A9LIF8"/>
<sequence>MKAQRALLEETERHYNPVFLRFKFSNRCSYFFLKRYYYL</sequence>
<protein>
    <submittedName>
        <fullName evidence="1">Uncharacterized protein</fullName>
    </submittedName>
</protein>
<evidence type="ECO:0000313" key="1">
    <source>
        <dbReference type="EMBL" id="JAD35187.1"/>
    </source>
</evidence>
<organism evidence="1">
    <name type="scientific">Arundo donax</name>
    <name type="common">Giant reed</name>
    <name type="synonym">Donax arundinaceus</name>
    <dbReference type="NCBI Taxonomy" id="35708"/>
    <lineage>
        <taxon>Eukaryota</taxon>
        <taxon>Viridiplantae</taxon>
        <taxon>Streptophyta</taxon>
        <taxon>Embryophyta</taxon>
        <taxon>Tracheophyta</taxon>
        <taxon>Spermatophyta</taxon>
        <taxon>Magnoliopsida</taxon>
        <taxon>Liliopsida</taxon>
        <taxon>Poales</taxon>
        <taxon>Poaceae</taxon>
        <taxon>PACMAD clade</taxon>
        <taxon>Arundinoideae</taxon>
        <taxon>Arundineae</taxon>
        <taxon>Arundo</taxon>
    </lineage>
</organism>
<accession>A0A0A9LIF8</accession>
<proteinExistence type="predicted"/>
<dbReference type="EMBL" id="GBRH01262708">
    <property type="protein sequence ID" value="JAD35187.1"/>
    <property type="molecule type" value="Transcribed_RNA"/>
</dbReference>
<name>A0A0A9LIF8_ARUDO</name>
<reference evidence="1" key="2">
    <citation type="journal article" date="2015" name="Data Brief">
        <title>Shoot transcriptome of the giant reed, Arundo donax.</title>
        <authorList>
            <person name="Barrero R.A."/>
            <person name="Guerrero F.D."/>
            <person name="Moolhuijzen P."/>
            <person name="Goolsby J.A."/>
            <person name="Tidwell J."/>
            <person name="Bellgard S.E."/>
            <person name="Bellgard M.I."/>
        </authorList>
    </citation>
    <scope>NUCLEOTIDE SEQUENCE</scope>
    <source>
        <tissue evidence="1">Shoot tissue taken approximately 20 cm above the soil surface</tissue>
    </source>
</reference>